<gene>
    <name evidence="2 4" type="ORF">BDZ99DRAFT_525631</name>
</gene>
<dbReference type="AlphaFoldDB" id="A0A6A6Y7B5"/>
<dbReference type="GeneID" id="54466911"/>
<evidence type="ECO:0000313" key="2">
    <source>
        <dbReference type="EMBL" id="KAF2804423.1"/>
    </source>
</evidence>
<dbReference type="EMBL" id="MU003713">
    <property type="protein sequence ID" value="KAF2804423.1"/>
    <property type="molecule type" value="Genomic_DNA"/>
</dbReference>
<evidence type="ECO:0000313" key="4">
    <source>
        <dbReference type="RefSeq" id="XP_033571387.1"/>
    </source>
</evidence>
<proteinExistence type="predicted"/>
<evidence type="ECO:0000256" key="1">
    <source>
        <dbReference type="SAM" id="MobiDB-lite"/>
    </source>
</evidence>
<reference evidence="2 4" key="1">
    <citation type="journal article" date="2020" name="Stud. Mycol.">
        <title>101 Dothideomycetes genomes: a test case for predicting lifestyles and emergence of pathogens.</title>
        <authorList>
            <person name="Haridas S."/>
            <person name="Albert R."/>
            <person name="Binder M."/>
            <person name="Bloem J."/>
            <person name="Labutti K."/>
            <person name="Salamov A."/>
            <person name="Andreopoulos B."/>
            <person name="Baker S."/>
            <person name="Barry K."/>
            <person name="Bills G."/>
            <person name="Bluhm B."/>
            <person name="Cannon C."/>
            <person name="Castanera R."/>
            <person name="Culley D."/>
            <person name="Daum C."/>
            <person name="Ezra D."/>
            <person name="Gonzalez J."/>
            <person name="Henrissat B."/>
            <person name="Kuo A."/>
            <person name="Liang C."/>
            <person name="Lipzen A."/>
            <person name="Lutzoni F."/>
            <person name="Magnuson J."/>
            <person name="Mondo S."/>
            <person name="Nolan M."/>
            <person name="Ohm R."/>
            <person name="Pangilinan J."/>
            <person name="Park H.-J."/>
            <person name="Ramirez L."/>
            <person name="Alfaro M."/>
            <person name="Sun H."/>
            <person name="Tritt A."/>
            <person name="Yoshinaga Y."/>
            <person name="Zwiers L.-H."/>
            <person name="Turgeon B."/>
            <person name="Goodwin S."/>
            <person name="Spatafora J."/>
            <person name="Crous P."/>
            <person name="Grigoriev I."/>
        </authorList>
    </citation>
    <scope>NUCLEOTIDE SEQUENCE</scope>
    <source>
        <strain evidence="2 4">CBS 304.34</strain>
    </source>
</reference>
<dbReference type="Proteomes" id="UP000504636">
    <property type="component" value="Unplaced"/>
</dbReference>
<dbReference type="OrthoDB" id="3485856at2759"/>
<reference evidence="4" key="3">
    <citation type="submission" date="2025-04" db="UniProtKB">
        <authorList>
            <consortium name="RefSeq"/>
        </authorList>
    </citation>
    <scope>IDENTIFICATION</scope>
    <source>
        <strain evidence="4">CBS 304.34</strain>
    </source>
</reference>
<keyword evidence="3" id="KW-1185">Reference proteome</keyword>
<accession>A0A6A6Y7B5</accession>
<reference evidence="4" key="2">
    <citation type="submission" date="2020-04" db="EMBL/GenBank/DDBJ databases">
        <authorList>
            <consortium name="NCBI Genome Project"/>
        </authorList>
    </citation>
    <scope>NUCLEOTIDE SEQUENCE</scope>
    <source>
        <strain evidence="4">CBS 304.34</strain>
    </source>
</reference>
<organism evidence="2">
    <name type="scientific">Mytilinidion resinicola</name>
    <dbReference type="NCBI Taxonomy" id="574789"/>
    <lineage>
        <taxon>Eukaryota</taxon>
        <taxon>Fungi</taxon>
        <taxon>Dikarya</taxon>
        <taxon>Ascomycota</taxon>
        <taxon>Pezizomycotina</taxon>
        <taxon>Dothideomycetes</taxon>
        <taxon>Pleosporomycetidae</taxon>
        <taxon>Mytilinidiales</taxon>
        <taxon>Mytilinidiaceae</taxon>
        <taxon>Mytilinidion</taxon>
    </lineage>
</organism>
<name>A0A6A6Y7B5_9PEZI</name>
<dbReference type="RefSeq" id="XP_033571387.1">
    <property type="nucleotide sequence ID" value="XM_033726018.1"/>
</dbReference>
<protein>
    <submittedName>
        <fullName evidence="2 4">Uncharacterized protein</fullName>
    </submittedName>
</protein>
<feature type="region of interest" description="Disordered" evidence="1">
    <location>
        <begin position="1"/>
        <end position="35"/>
    </location>
</feature>
<sequence length="158" mass="17438">MSTLQAPIAQNPVITPPLSFADHPLTPPPTDEKQSAQVHRVIALFERSGREGTSSDTQMGRYDYDEESDRLVVRMPTAVHELFITRVEDAIFSQLKSISDGLGAAAAFAQKVYPARSTEIYFPVDSVSSGRKSKHEPDASFWHNDAQYPGVVIEVAYS</sequence>
<evidence type="ECO:0000313" key="3">
    <source>
        <dbReference type="Proteomes" id="UP000504636"/>
    </source>
</evidence>